<protein>
    <submittedName>
        <fullName evidence="3">GerMN domain-containing protein</fullName>
    </submittedName>
</protein>
<dbReference type="EMBL" id="JAWDIQ010000001">
    <property type="protein sequence ID" value="MDY0408601.1"/>
    <property type="molecule type" value="Genomic_DNA"/>
</dbReference>
<evidence type="ECO:0000313" key="4">
    <source>
        <dbReference type="Proteomes" id="UP001275315"/>
    </source>
</evidence>
<feature type="region of interest" description="Disordered" evidence="1">
    <location>
        <begin position="29"/>
        <end position="63"/>
    </location>
</feature>
<dbReference type="PROSITE" id="PS51257">
    <property type="entry name" value="PROKAR_LIPOPROTEIN"/>
    <property type="match status" value="1"/>
</dbReference>
<dbReference type="Proteomes" id="UP001275315">
    <property type="component" value="Unassembled WGS sequence"/>
</dbReference>
<dbReference type="InterPro" id="IPR019606">
    <property type="entry name" value="GerMN"/>
</dbReference>
<evidence type="ECO:0000313" key="3">
    <source>
        <dbReference type="EMBL" id="MDY0408601.1"/>
    </source>
</evidence>
<organism evidence="3 4">
    <name type="scientific">Paracerasibacillus soli</name>
    <dbReference type="NCBI Taxonomy" id="480284"/>
    <lineage>
        <taxon>Bacteria</taxon>
        <taxon>Bacillati</taxon>
        <taxon>Bacillota</taxon>
        <taxon>Bacilli</taxon>
        <taxon>Bacillales</taxon>
        <taxon>Bacillaceae</taxon>
        <taxon>Paracerasibacillus</taxon>
    </lineage>
</organism>
<evidence type="ECO:0000256" key="1">
    <source>
        <dbReference type="SAM" id="MobiDB-lite"/>
    </source>
</evidence>
<proteinExistence type="predicted"/>
<name>A0ABU5CQH5_9BACI</name>
<evidence type="ECO:0000259" key="2">
    <source>
        <dbReference type="SMART" id="SM00909"/>
    </source>
</evidence>
<accession>A0ABU5CQH5</accession>
<sequence length="356" mass="39917">MKIRGLLYLLLTISLAFILTGCFKGEQTMDKMDPPPENAEPVNQKKGEDVEAEDKTDEESKASETVARQLYLVDVNGMVAPQTVELPNPESKAVAKQVLEYLVKGGPVTPILPNGFQAVLPEGTEIKEMNLKEDGTMVVDVSEEFKEYEAEDELKIVEAMTFTLTQFENVERIELRINGQAVDEMPVNGTPISNGYSRVNGINLTDTDAIDIMNSDVLTMYFPAEHNEQRYYVPITRHVEKTEDNVYELVVNSLLDGPGYNTNLIHVFNTDTMLVDEPTLEDGVLSLTFNENILKDPEQSMISDEVMETIVRSLTELQQVEAVNIQVENMDKLVNENGEAYEEPVSKKVFVPTDKL</sequence>
<comment type="caution">
    <text evidence="3">The sequence shown here is derived from an EMBL/GenBank/DDBJ whole genome shotgun (WGS) entry which is preliminary data.</text>
</comment>
<dbReference type="Pfam" id="PF10646">
    <property type="entry name" value="Germane"/>
    <property type="match status" value="2"/>
</dbReference>
<feature type="domain" description="GerMN" evidence="2">
    <location>
        <begin position="247"/>
        <end position="336"/>
    </location>
</feature>
<gene>
    <name evidence="3" type="ORF">RWD45_08585</name>
</gene>
<feature type="domain" description="GerMN" evidence="2">
    <location>
        <begin position="95"/>
        <end position="186"/>
    </location>
</feature>
<dbReference type="SMART" id="SM00909">
    <property type="entry name" value="Germane"/>
    <property type="match status" value="2"/>
</dbReference>
<dbReference type="RefSeq" id="WP_320379320.1">
    <property type="nucleotide sequence ID" value="NZ_JAWDIQ010000001.1"/>
</dbReference>
<keyword evidence="4" id="KW-1185">Reference proteome</keyword>
<reference evidence="3 4" key="1">
    <citation type="submission" date="2023-10" db="EMBL/GenBank/DDBJ databases">
        <title>Virgibacillus soli CC-YMP-6 genome.</title>
        <authorList>
            <person name="Miliotis G."/>
            <person name="Sengupta P."/>
            <person name="Hameed A."/>
            <person name="Chuvochina M."/>
            <person name="Mcdonagh F."/>
            <person name="Simpson A.C."/>
            <person name="Singh N.K."/>
            <person name="Rekha P.D."/>
            <person name="Raman K."/>
            <person name="Hugenholtz P."/>
            <person name="Venkateswaran K."/>
        </authorList>
    </citation>
    <scope>NUCLEOTIDE SEQUENCE [LARGE SCALE GENOMIC DNA]</scope>
    <source>
        <strain evidence="3 4">CC-YMP-6</strain>
    </source>
</reference>